<accession>A0ABQ6LU84</accession>
<sequence>MHGRVPDARMIRPFRDLLAIAVVVERFSAGGDADLRAAACRAMGGQMIAAPIVGAQTQRTTLPFKVLAGLSDGKGSLMHRVGAKHC</sequence>
<reference evidence="1 2" key="1">
    <citation type="submission" date="2023-04" db="EMBL/GenBank/DDBJ databases">
        <title>Marinoamorphus aggregata gen. nov., sp. Nov., isolate from tissue of brittle star Ophioplocus japonicus.</title>
        <authorList>
            <person name="Kawano K."/>
            <person name="Sawayama S."/>
            <person name="Nakagawa S."/>
        </authorList>
    </citation>
    <scope>NUCLEOTIDE SEQUENCE [LARGE SCALE GENOMIC DNA]</scope>
    <source>
        <strain evidence="1 2">NKW23</strain>
    </source>
</reference>
<organism evidence="1 2">
    <name type="scientific">Paralimibaculum aggregatum</name>
    <dbReference type="NCBI Taxonomy" id="3036245"/>
    <lineage>
        <taxon>Bacteria</taxon>
        <taxon>Pseudomonadati</taxon>
        <taxon>Pseudomonadota</taxon>
        <taxon>Alphaproteobacteria</taxon>
        <taxon>Rhodobacterales</taxon>
        <taxon>Paracoccaceae</taxon>
        <taxon>Paralimibaculum</taxon>
    </lineage>
</organism>
<name>A0ABQ6LU84_9RHOB</name>
<proteinExistence type="predicted"/>
<comment type="caution">
    <text evidence="1">The sequence shown here is derived from an EMBL/GenBank/DDBJ whole genome shotgun (WGS) entry which is preliminary data.</text>
</comment>
<protein>
    <submittedName>
        <fullName evidence="1">Uncharacterized protein</fullName>
    </submittedName>
</protein>
<dbReference type="EMBL" id="BSYI01000093">
    <property type="protein sequence ID" value="GMG85644.1"/>
    <property type="molecule type" value="Genomic_DNA"/>
</dbReference>
<keyword evidence="2" id="KW-1185">Reference proteome</keyword>
<evidence type="ECO:0000313" key="2">
    <source>
        <dbReference type="Proteomes" id="UP001239909"/>
    </source>
</evidence>
<evidence type="ECO:0000313" key="1">
    <source>
        <dbReference type="EMBL" id="GMG85644.1"/>
    </source>
</evidence>
<gene>
    <name evidence="1" type="ORF">LNKW23_48690</name>
</gene>
<dbReference type="Proteomes" id="UP001239909">
    <property type="component" value="Unassembled WGS sequence"/>
</dbReference>